<dbReference type="InterPro" id="IPR000792">
    <property type="entry name" value="Tscrpt_reg_LuxR_C"/>
</dbReference>
<dbReference type="CDD" id="cd06170">
    <property type="entry name" value="LuxR_C_like"/>
    <property type="match status" value="1"/>
</dbReference>
<dbReference type="PROSITE" id="PS50110">
    <property type="entry name" value="RESPONSE_REGULATORY"/>
    <property type="match status" value="1"/>
</dbReference>
<dbReference type="InterPro" id="IPR058245">
    <property type="entry name" value="NreC/VraR/RcsB-like_REC"/>
</dbReference>
<dbReference type="PRINTS" id="PR00038">
    <property type="entry name" value="HTHLUXR"/>
</dbReference>
<dbReference type="GO" id="GO:0000160">
    <property type="term" value="P:phosphorelay signal transduction system"/>
    <property type="evidence" value="ECO:0007669"/>
    <property type="project" value="InterPro"/>
</dbReference>
<gene>
    <name evidence="6" type="ORF">SAMN04488090_0179</name>
</gene>
<keyword evidence="1 3" id="KW-0597">Phosphoprotein</keyword>
<name>A0A1G9HSI9_9BACT</name>
<dbReference type="PANTHER" id="PTHR45566:SF1">
    <property type="entry name" value="HTH-TYPE TRANSCRIPTIONAL REGULATOR YHJB-RELATED"/>
    <property type="match status" value="1"/>
</dbReference>
<dbReference type="Gene3D" id="3.40.50.2300">
    <property type="match status" value="1"/>
</dbReference>
<feature type="domain" description="Response regulatory" evidence="5">
    <location>
        <begin position="14"/>
        <end position="130"/>
    </location>
</feature>
<dbReference type="InterPro" id="IPR001789">
    <property type="entry name" value="Sig_transdc_resp-reg_receiver"/>
</dbReference>
<organism evidence="6 7">
    <name type="scientific">Siphonobacter aquaeclarae</name>
    <dbReference type="NCBI Taxonomy" id="563176"/>
    <lineage>
        <taxon>Bacteria</taxon>
        <taxon>Pseudomonadati</taxon>
        <taxon>Bacteroidota</taxon>
        <taxon>Cytophagia</taxon>
        <taxon>Cytophagales</taxon>
        <taxon>Cytophagaceae</taxon>
        <taxon>Siphonobacter</taxon>
    </lineage>
</organism>
<dbReference type="Proteomes" id="UP000198901">
    <property type="component" value="Unassembled WGS sequence"/>
</dbReference>
<dbReference type="InterPro" id="IPR011006">
    <property type="entry name" value="CheY-like_superfamily"/>
</dbReference>
<keyword evidence="7" id="KW-1185">Reference proteome</keyword>
<dbReference type="Pfam" id="PF00196">
    <property type="entry name" value="GerE"/>
    <property type="match status" value="1"/>
</dbReference>
<proteinExistence type="predicted"/>
<dbReference type="GO" id="GO:0006355">
    <property type="term" value="P:regulation of DNA-templated transcription"/>
    <property type="evidence" value="ECO:0007669"/>
    <property type="project" value="InterPro"/>
</dbReference>
<dbReference type="PROSITE" id="PS50043">
    <property type="entry name" value="HTH_LUXR_2"/>
    <property type="match status" value="1"/>
</dbReference>
<dbReference type="AlphaFoldDB" id="A0A1G9HSI9"/>
<dbReference type="SMART" id="SM00421">
    <property type="entry name" value="HTH_LUXR"/>
    <property type="match status" value="1"/>
</dbReference>
<feature type="domain" description="HTH luxR-type" evidence="4">
    <location>
        <begin position="149"/>
        <end position="214"/>
    </location>
</feature>
<protein>
    <submittedName>
        <fullName evidence="6">Two component transcriptional regulator, LuxR family</fullName>
    </submittedName>
</protein>
<sequence>MDKQYPKVDLPPVKILLVDDHVLLNLGMYELLKKLLPEAKIAFETTTEAARKRLQETDYTFLLTDYHIPGENVDEFIRDCRKTWPSLLILVVSGLSDLTVVKRCLQLKANGFVSKSVNDYELKMALERIYRGEVYISSDLTGRLAASFLNSETSELTRKEMDVLLLVAKGKNVKAIAEELFISPSTVMSHRSSIMRKLNVRSAAELVRYAYENNLI</sequence>
<dbReference type="STRING" id="563176.SAMN04488090_0179"/>
<dbReference type="SMART" id="SM00448">
    <property type="entry name" value="REC"/>
    <property type="match status" value="1"/>
</dbReference>
<evidence type="ECO:0000313" key="7">
    <source>
        <dbReference type="Proteomes" id="UP000198901"/>
    </source>
</evidence>
<dbReference type="InterPro" id="IPR051015">
    <property type="entry name" value="EvgA-like"/>
</dbReference>
<dbReference type="InterPro" id="IPR016032">
    <property type="entry name" value="Sig_transdc_resp-reg_C-effctor"/>
</dbReference>
<dbReference type="CDD" id="cd17535">
    <property type="entry name" value="REC_NarL-like"/>
    <property type="match status" value="1"/>
</dbReference>
<evidence type="ECO:0000256" key="3">
    <source>
        <dbReference type="PROSITE-ProRule" id="PRU00169"/>
    </source>
</evidence>
<evidence type="ECO:0000256" key="1">
    <source>
        <dbReference type="ARBA" id="ARBA00022553"/>
    </source>
</evidence>
<accession>A0A1G9HSI9</accession>
<keyword evidence="2" id="KW-0238">DNA-binding</keyword>
<evidence type="ECO:0000256" key="2">
    <source>
        <dbReference type="ARBA" id="ARBA00023125"/>
    </source>
</evidence>
<dbReference type="EMBL" id="FNGS01000001">
    <property type="protein sequence ID" value="SDL15684.1"/>
    <property type="molecule type" value="Genomic_DNA"/>
</dbReference>
<evidence type="ECO:0000259" key="4">
    <source>
        <dbReference type="PROSITE" id="PS50043"/>
    </source>
</evidence>
<dbReference type="Pfam" id="PF00072">
    <property type="entry name" value="Response_reg"/>
    <property type="match status" value="1"/>
</dbReference>
<dbReference type="RefSeq" id="WP_176785394.1">
    <property type="nucleotide sequence ID" value="NZ_FNGS01000001.1"/>
</dbReference>
<dbReference type="SUPFAM" id="SSF46894">
    <property type="entry name" value="C-terminal effector domain of the bipartite response regulators"/>
    <property type="match status" value="1"/>
</dbReference>
<dbReference type="GO" id="GO:0003677">
    <property type="term" value="F:DNA binding"/>
    <property type="evidence" value="ECO:0007669"/>
    <property type="project" value="UniProtKB-KW"/>
</dbReference>
<feature type="modified residue" description="4-aspartylphosphate" evidence="3">
    <location>
        <position position="65"/>
    </location>
</feature>
<dbReference type="PROSITE" id="PS00622">
    <property type="entry name" value="HTH_LUXR_1"/>
    <property type="match status" value="1"/>
</dbReference>
<evidence type="ECO:0000259" key="5">
    <source>
        <dbReference type="PROSITE" id="PS50110"/>
    </source>
</evidence>
<dbReference type="PANTHER" id="PTHR45566">
    <property type="entry name" value="HTH-TYPE TRANSCRIPTIONAL REGULATOR YHJB-RELATED"/>
    <property type="match status" value="1"/>
</dbReference>
<evidence type="ECO:0000313" key="6">
    <source>
        <dbReference type="EMBL" id="SDL15684.1"/>
    </source>
</evidence>
<reference evidence="6 7" key="1">
    <citation type="submission" date="2016-10" db="EMBL/GenBank/DDBJ databases">
        <authorList>
            <person name="de Groot N.N."/>
        </authorList>
    </citation>
    <scope>NUCLEOTIDE SEQUENCE [LARGE SCALE GENOMIC DNA]</scope>
    <source>
        <strain evidence="6 7">DSM 21668</strain>
    </source>
</reference>
<dbReference type="SUPFAM" id="SSF52172">
    <property type="entry name" value="CheY-like"/>
    <property type="match status" value="1"/>
</dbReference>